<reference evidence="1 2" key="1">
    <citation type="journal article" date="2019" name="Nat. Ecol. Evol.">
        <title>Megaphylogeny resolves global patterns of mushroom evolution.</title>
        <authorList>
            <person name="Varga T."/>
            <person name="Krizsan K."/>
            <person name="Foldi C."/>
            <person name="Dima B."/>
            <person name="Sanchez-Garcia M."/>
            <person name="Sanchez-Ramirez S."/>
            <person name="Szollosi G.J."/>
            <person name="Szarkandi J.G."/>
            <person name="Papp V."/>
            <person name="Albert L."/>
            <person name="Andreopoulos W."/>
            <person name="Angelini C."/>
            <person name="Antonin V."/>
            <person name="Barry K.W."/>
            <person name="Bougher N.L."/>
            <person name="Buchanan P."/>
            <person name="Buyck B."/>
            <person name="Bense V."/>
            <person name="Catcheside P."/>
            <person name="Chovatia M."/>
            <person name="Cooper J."/>
            <person name="Damon W."/>
            <person name="Desjardin D."/>
            <person name="Finy P."/>
            <person name="Geml J."/>
            <person name="Haridas S."/>
            <person name="Hughes K."/>
            <person name="Justo A."/>
            <person name="Karasinski D."/>
            <person name="Kautmanova I."/>
            <person name="Kiss B."/>
            <person name="Kocsube S."/>
            <person name="Kotiranta H."/>
            <person name="LaButti K.M."/>
            <person name="Lechner B.E."/>
            <person name="Liimatainen K."/>
            <person name="Lipzen A."/>
            <person name="Lukacs Z."/>
            <person name="Mihaltcheva S."/>
            <person name="Morgado L.N."/>
            <person name="Niskanen T."/>
            <person name="Noordeloos M.E."/>
            <person name="Ohm R.A."/>
            <person name="Ortiz-Santana B."/>
            <person name="Ovrebo C."/>
            <person name="Racz N."/>
            <person name="Riley R."/>
            <person name="Savchenko A."/>
            <person name="Shiryaev A."/>
            <person name="Soop K."/>
            <person name="Spirin V."/>
            <person name="Szebenyi C."/>
            <person name="Tomsovsky M."/>
            <person name="Tulloss R.E."/>
            <person name="Uehling J."/>
            <person name="Grigoriev I.V."/>
            <person name="Vagvolgyi C."/>
            <person name="Papp T."/>
            <person name="Martin F.M."/>
            <person name="Miettinen O."/>
            <person name="Hibbett D.S."/>
            <person name="Nagy L.G."/>
        </authorList>
    </citation>
    <scope>NUCLEOTIDE SEQUENCE [LARGE SCALE GENOMIC DNA]</scope>
    <source>
        <strain evidence="1 2">NL-1719</strain>
    </source>
</reference>
<accession>A0ACD3AYC2</accession>
<dbReference type="Proteomes" id="UP000308600">
    <property type="component" value="Unassembled WGS sequence"/>
</dbReference>
<sequence>MPRRTSGRKPTLALAVCDAPSGTQPQLPPNNLDILRKHWKWAAISQFLVTFAPVFSTVSFTIAEVELDLAHGLDQVLSKIMQRLLYALTYDKKIGPDTWQNVLRKQYQKRHPLANPIGSGTPLPLSREDLDSPASDDEKVAREGKPDGEGDQGSAEQARDTPFSQSECPPQNHKDWNVLPLLTKLDSLYLVTEWLFQNPTRIKTLMRVEEEDAVAWRIEPIGHDGKRNAYWFIGTRLWIQRALPLSIDPSKRKRPATTKGKTRPPAKRRRLREESRQKNSQPPQRAAKVQATQRLNERIAASQALQHSRAVLPPSRALGTRTSTRLRGQQRGEWQDVPPEWLEEPKQAMSSRLKTGLESDEDSISDLTELSESDHDDDPQNQPDGARDDSLYLGDTENNADSIEDIIEWETICITTEDWERFAQKLGKATHYAEKALYRRLSQSVIPFVTDELREQERQKRLEEAMTHRKRSSRIAIKESEKAEATSKKLAEERERSGREKRLEARILANTQIETPRERRRREREEKDALRRTKYDLSFVPRPISLTTPTSQETTSTDGPSTKTRSSSLVSTGPIPGSLPSQGEEWVLDCEVCHKHGINPDDASPMMSCGLCSKWQHIRCHDSLDARAGRPRRNWDLVDFICRMCRSTQSGFNQPGRDPAFQALKVPNINNLNFIPYPQSRIPELHATSSSSPSHSSYQTYGQPTSLHYTHALTHQENPKSSAPLPPRLHQMDVVFPSTPYIQPAPCVTLPLCHGQLSNPNAGRPGFNISPQPSTYLHQYSQWQVPLPTSETNHEAQYMAPQFSHYRTSYPSTS</sequence>
<evidence type="ECO:0000313" key="1">
    <source>
        <dbReference type="EMBL" id="TFK70279.1"/>
    </source>
</evidence>
<proteinExistence type="predicted"/>
<name>A0ACD3AYC2_9AGAR</name>
<gene>
    <name evidence="1" type="ORF">BDN72DRAFT_877858</name>
</gene>
<evidence type="ECO:0000313" key="2">
    <source>
        <dbReference type="Proteomes" id="UP000308600"/>
    </source>
</evidence>
<protein>
    <submittedName>
        <fullName evidence="1">Uncharacterized protein</fullName>
    </submittedName>
</protein>
<organism evidence="1 2">
    <name type="scientific">Pluteus cervinus</name>
    <dbReference type="NCBI Taxonomy" id="181527"/>
    <lineage>
        <taxon>Eukaryota</taxon>
        <taxon>Fungi</taxon>
        <taxon>Dikarya</taxon>
        <taxon>Basidiomycota</taxon>
        <taxon>Agaricomycotina</taxon>
        <taxon>Agaricomycetes</taxon>
        <taxon>Agaricomycetidae</taxon>
        <taxon>Agaricales</taxon>
        <taxon>Pluteineae</taxon>
        <taxon>Pluteaceae</taxon>
        <taxon>Pluteus</taxon>
    </lineage>
</organism>
<dbReference type="EMBL" id="ML208315">
    <property type="protein sequence ID" value="TFK70279.1"/>
    <property type="molecule type" value="Genomic_DNA"/>
</dbReference>
<keyword evidence="2" id="KW-1185">Reference proteome</keyword>